<dbReference type="Proteomes" id="UP001420932">
    <property type="component" value="Unassembled WGS sequence"/>
</dbReference>
<evidence type="ECO:0000313" key="1">
    <source>
        <dbReference type="EMBL" id="KAK9087715.1"/>
    </source>
</evidence>
<dbReference type="EMBL" id="JBBNAF010000013">
    <property type="protein sequence ID" value="KAK9087715.1"/>
    <property type="molecule type" value="Genomic_DNA"/>
</dbReference>
<keyword evidence="2" id="KW-1185">Reference proteome</keyword>
<proteinExistence type="predicted"/>
<evidence type="ECO:0000313" key="2">
    <source>
        <dbReference type="Proteomes" id="UP001420932"/>
    </source>
</evidence>
<organism evidence="1 2">
    <name type="scientific">Stephania yunnanensis</name>
    <dbReference type="NCBI Taxonomy" id="152371"/>
    <lineage>
        <taxon>Eukaryota</taxon>
        <taxon>Viridiplantae</taxon>
        <taxon>Streptophyta</taxon>
        <taxon>Embryophyta</taxon>
        <taxon>Tracheophyta</taxon>
        <taxon>Spermatophyta</taxon>
        <taxon>Magnoliopsida</taxon>
        <taxon>Ranunculales</taxon>
        <taxon>Menispermaceae</taxon>
        <taxon>Menispermoideae</taxon>
        <taxon>Cissampelideae</taxon>
        <taxon>Stephania</taxon>
    </lineage>
</organism>
<name>A0AAP0E6Q7_9MAGN</name>
<accession>A0AAP0E6Q7</accession>
<reference evidence="1 2" key="1">
    <citation type="submission" date="2024-01" db="EMBL/GenBank/DDBJ databases">
        <title>Genome assemblies of Stephania.</title>
        <authorList>
            <person name="Yang L."/>
        </authorList>
    </citation>
    <scope>NUCLEOTIDE SEQUENCE [LARGE SCALE GENOMIC DNA]</scope>
    <source>
        <strain evidence="1">YNDBR</strain>
        <tissue evidence="1">Leaf</tissue>
    </source>
</reference>
<protein>
    <submittedName>
        <fullName evidence="1">Uncharacterized protein</fullName>
    </submittedName>
</protein>
<comment type="caution">
    <text evidence="1">The sequence shown here is derived from an EMBL/GenBank/DDBJ whole genome shotgun (WGS) entry which is preliminary data.</text>
</comment>
<dbReference type="AlphaFoldDB" id="A0AAP0E6Q7"/>
<gene>
    <name evidence="1" type="ORF">Syun_030109</name>
</gene>
<sequence length="101" mass="11549">MGEKDYTLKFSGMEEYLNETKTRDYDPNLETVFLNEGTHFIQGQFPDQVQPMIVLCEVRHDTELKTPSKVLNIHSTTALLELNIVLTPSITKARRHVSIAT</sequence>